<dbReference type="EMBL" id="WXEX01000002">
    <property type="protein sequence ID" value="MZP41954.1"/>
    <property type="molecule type" value="Genomic_DNA"/>
</dbReference>
<sequence length="576" mass="62138">MRRPRYGAFLVDGPIRGRGEWNALNGAQALLKCLEENGVEVIFGYPGGSVLPIYDALLDSPIRHILVRCEQGAAHAANGYARAAGKPGVCLATSGPGATNLVTGIANAYMDSIPMVVITGQVPTSMVGTDAFQEVDITGITMPITKHNYLVKDKADLPRVVFEAFHIASTGRPGPVLIDIPKDVLSAECEACKEKPVVEIRGYRPNIKGHPSQIKNAARLIQESKRPVILVGGGVILANAAPEIVELATSAQIPVATTLMGIGAFPETHPLSLGMVGMHGTPYANRAVTKADLLIGVGVRFGDRATGNVSKFARDAKIIHIDIDPAEIGKNADIDVPIVGDARLVLQQINHLKPAPSHAEWLEKVEQFKAQHPLKYPKDCLTAQSVIEKVGHMTRDRAWVATDVGQHQIWTALHYKFDKPGRFITSAGLGTMGYGLPAANGLQTARPDDLVILITGDGSIQMQMQELGTARQENLPLKIILFNNNALGMVRQLQHFYCEKRYSGVKLTFNPSFESIAAAYGIGYFPITRPEDVESTLQAAFAHPGMTLVEVRTDENHIVYPTVLGGKGLDEIIVSE</sequence>
<dbReference type="InterPro" id="IPR011766">
    <property type="entry name" value="TPP_enzyme_TPP-bd"/>
</dbReference>
<accession>A0A845L9L2</accession>
<comment type="cofactor">
    <cofactor evidence="12">
        <name>Mg(2+)</name>
        <dbReference type="ChEBI" id="CHEBI:18420"/>
    </cofactor>
    <text evidence="12">Binds 1 Mg(2+) ion per subunit.</text>
</comment>
<dbReference type="InterPro" id="IPR039368">
    <property type="entry name" value="AHAS_TPP"/>
</dbReference>
<evidence type="ECO:0000256" key="6">
    <source>
        <dbReference type="ARBA" id="ARBA00022679"/>
    </source>
</evidence>
<dbReference type="GO" id="GO:0000287">
    <property type="term" value="F:magnesium ion binding"/>
    <property type="evidence" value="ECO:0007669"/>
    <property type="project" value="UniProtKB-UniRule"/>
</dbReference>
<evidence type="ECO:0000256" key="4">
    <source>
        <dbReference type="ARBA" id="ARBA00013145"/>
    </source>
</evidence>
<dbReference type="InterPro" id="IPR045229">
    <property type="entry name" value="TPP_enz"/>
</dbReference>
<dbReference type="Pfam" id="PF00205">
    <property type="entry name" value="TPP_enzyme_M"/>
    <property type="match status" value="1"/>
</dbReference>
<evidence type="ECO:0000256" key="11">
    <source>
        <dbReference type="ARBA" id="ARBA00048670"/>
    </source>
</evidence>
<dbReference type="Proteomes" id="UP000471031">
    <property type="component" value="Unassembled WGS sequence"/>
</dbReference>
<name>A0A845L9L2_HELGE</name>
<comment type="similarity">
    <text evidence="3 12">Belongs to the TPP enzyme family.</text>
</comment>
<dbReference type="PANTHER" id="PTHR18968:SF13">
    <property type="entry name" value="ACETOLACTATE SYNTHASE CATALYTIC SUBUNIT, MITOCHONDRIAL"/>
    <property type="match status" value="1"/>
</dbReference>
<keyword evidence="5 12" id="KW-0028">Amino-acid biosynthesis</keyword>
<dbReference type="GO" id="GO:0005948">
    <property type="term" value="C:acetolactate synthase complex"/>
    <property type="evidence" value="ECO:0007669"/>
    <property type="project" value="TreeGrafter"/>
</dbReference>
<keyword evidence="6 12" id="KW-0808">Transferase</keyword>
<organism evidence="16 17">
    <name type="scientific">Heliomicrobium gestii</name>
    <name type="common">Heliobacterium gestii</name>
    <dbReference type="NCBI Taxonomy" id="2699"/>
    <lineage>
        <taxon>Bacteria</taxon>
        <taxon>Bacillati</taxon>
        <taxon>Bacillota</taxon>
        <taxon>Clostridia</taxon>
        <taxon>Eubacteriales</taxon>
        <taxon>Heliobacteriaceae</taxon>
        <taxon>Heliomicrobium</taxon>
    </lineage>
</organism>
<dbReference type="Gene3D" id="3.40.50.1220">
    <property type="entry name" value="TPP-binding domain"/>
    <property type="match status" value="1"/>
</dbReference>
<dbReference type="GO" id="GO:0003984">
    <property type="term" value="F:acetolactate synthase activity"/>
    <property type="evidence" value="ECO:0007669"/>
    <property type="project" value="UniProtKB-EC"/>
</dbReference>
<dbReference type="InterPro" id="IPR029061">
    <property type="entry name" value="THDP-binding"/>
</dbReference>
<dbReference type="UniPathway" id="UPA00047">
    <property type="reaction ID" value="UER00055"/>
</dbReference>
<feature type="domain" description="Thiamine pyrophosphate enzyme TPP-binding" evidence="14">
    <location>
        <begin position="403"/>
        <end position="551"/>
    </location>
</feature>
<dbReference type="CDD" id="cd07035">
    <property type="entry name" value="TPP_PYR_POX_like"/>
    <property type="match status" value="1"/>
</dbReference>
<dbReference type="AlphaFoldDB" id="A0A845L9L2"/>
<keyword evidence="17" id="KW-1185">Reference proteome</keyword>
<dbReference type="PANTHER" id="PTHR18968">
    <property type="entry name" value="THIAMINE PYROPHOSPHATE ENZYMES"/>
    <property type="match status" value="1"/>
</dbReference>
<evidence type="ECO:0000256" key="9">
    <source>
        <dbReference type="ARBA" id="ARBA00023052"/>
    </source>
</evidence>
<dbReference type="InterPro" id="IPR012846">
    <property type="entry name" value="Acetolactate_synth_lsu"/>
</dbReference>
<dbReference type="OrthoDB" id="4494979at2"/>
<dbReference type="UniPathway" id="UPA00049">
    <property type="reaction ID" value="UER00059"/>
</dbReference>
<dbReference type="GO" id="GO:0030976">
    <property type="term" value="F:thiamine pyrophosphate binding"/>
    <property type="evidence" value="ECO:0007669"/>
    <property type="project" value="UniProtKB-UniRule"/>
</dbReference>
<dbReference type="InterPro" id="IPR029035">
    <property type="entry name" value="DHS-like_NAD/FAD-binding_dom"/>
</dbReference>
<evidence type="ECO:0000256" key="12">
    <source>
        <dbReference type="RuleBase" id="RU003591"/>
    </source>
</evidence>
<dbReference type="GO" id="GO:0009099">
    <property type="term" value="P:L-valine biosynthetic process"/>
    <property type="evidence" value="ECO:0007669"/>
    <property type="project" value="UniProtKB-UniPathway"/>
</dbReference>
<comment type="caution">
    <text evidence="16">The sequence shown here is derived from an EMBL/GenBank/DDBJ whole genome shotgun (WGS) entry which is preliminary data.</text>
</comment>
<dbReference type="CDD" id="cd02015">
    <property type="entry name" value="TPP_AHAS"/>
    <property type="match status" value="1"/>
</dbReference>
<feature type="domain" description="Thiamine pyrophosphate enzyme N-terminal TPP-binding" evidence="15">
    <location>
        <begin position="25"/>
        <end position="138"/>
    </location>
</feature>
<keyword evidence="7 12" id="KW-0479">Metal-binding</keyword>
<dbReference type="NCBIfam" id="TIGR00118">
    <property type="entry name" value="acolac_lg"/>
    <property type="match status" value="1"/>
</dbReference>
<evidence type="ECO:0000256" key="5">
    <source>
        <dbReference type="ARBA" id="ARBA00022605"/>
    </source>
</evidence>
<keyword evidence="9 12" id="KW-0786">Thiamine pyrophosphate</keyword>
<keyword evidence="10 12" id="KW-0100">Branched-chain amino acid biosynthesis</keyword>
<dbReference type="EC" id="2.2.1.6" evidence="4 12"/>
<comment type="pathway">
    <text evidence="2 12">Amino-acid biosynthesis; L-valine biosynthesis; L-valine from pyruvate: step 1/4.</text>
</comment>
<evidence type="ECO:0000256" key="7">
    <source>
        <dbReference type="ARBA" id="ARBA00022723"/>
    </source>
</evidence>
<dbReference type="InterPro" id="IPR012000">
    <property type="entry name" value="Thiamin_PyroP_enz_cen_dom"/>
</dbReference>
<dbReference type="GO" id="GO:0050660">
    <property type="term" value="F:flavin adenine dinucleotide binding"/>
    <property type="evidence" value="ECO:0007669"/>
    <property type="project" value="InterPro"/>
</dbReference>
<dbReference type="SUPFAM" id="SSF52467">
    <property type="entry name" value="DHS-like NAD/FAD-binding domain"/>
    <property type="match status" value="1"/>
</dbReference>
<evidence type="ECO:0000259" key="14">
    <source>
        <dbReference type="Pfam" id="PF02775"/>
    </source>
</evidence>
<dbReference type="SUPFAM" id="SSF52518">
    <property type="entry name" value="Thiamin diphosphate-binding fold (THDP-binding)"/>
    <property type="match status" value="2"/>
</dbReference>
<evidence type="ECO:0000256" key="1">
    <source>
        <dbReference type="ARBA" id="ARBA00004974"/>
    </source>
</evidence>
<evidence type="ECO:0000256" key="3">
    <source>
        <dbReference type="ARBA" id="ARBA00007812"/>
    </source>
</evidence>
<evidence type="ECO:0000313" key="16">
    <source>
        <dbReference type="EMBL" id="MZP41954.1"/>
    </source>
</evidence>
<dbReference type="GO" id="GO:0009097">
    <property type="term" value="P:isoleucine biosynthetic process"/>
    <property type="evidence" value="ECO:0007669"/>
    <property type="project" value="UniProtKB-UniPathway"/>
</dbReference>
<evidence type="ECO:0000259" key="15">
    <source>
        <dbReference type="Pfam" id="PF02776"/>
    </source>
</evidence>
<dbReference type="Pfam" id="PF02775">
    <property type="entry name" value="TPP_enzyme_C"/>
    <property type="match status" value="1"/>
</dbReference>
<evidence type="ECO:0000256" key="10">
    <source>
        <dbReference type="ARBA" id="ARBA00023304"/>
    </source>
</evidence>
<keyword evidence="8 12" id="KW-0460">Magnesium</keyword>
<comment type="pathway">
    <text evidence="1 12">Amino-acid biosynthesis; L-isoleucine biosynthesis; L-isoleucine from 2-oxobutanoate: step 1/4.</text>
</comment>
<protein>
    <recommendedName>
        <fullName evidence="4 12">Acetolactate synthase</fullName>
        <ecNumber evidence="4 12">2.2.1.6</ecNumber>
    </recommendedName>
</protein>
<comment type="catalytic activity">
    <reaction evidence="11 12">
        <text>2 pyruvate + H(+) = (2S)-2-acetolactate + CO2</text>
        <dbReference type="Rhea" id="RHEA:25249"/>
        <dbReference type="ChEBI" id="CHEBI:15361"/>
        <dbReference type="ChEBI" id="CHEBI:15378"/>
        <dbReference type="ChEBI" id="CHEBI:16526"/>
        <dbReference type="ChEBI" id="CHEBI:58476"/>
        <dbReference type="EC" id="2.2.1.6"/>
    </reaction>
</comment>
<dbReference type="Gene3D" id="3.40.50.970">
    <property type="match status" value="2"/>
</dbReference>
<comment type="cofactor">
    <cofactor evidence="12">
        <name>thiamine diphosphate</name>
        <dbReference type="ChEBI" id="CHEBI:58937"/>
    </cofactor>
    <text evidence="12">Binds 1 thiamine pyrophosphate per subunit.</text>
</comment>
<dbReference type="InterPro" id="IPR012001">
    <property type="entry name" value="Thiamin_PyroP_enz_TPP-bd_dom"/>
</dbReference>
<evidence type="ECO:0000259" key="13">
    <source>
        <dbReference type="Pfam" id="PF00205"/>
    </source>
</evidence>
<evidence type="ECO:0000256" key="8">
    <source>
        <dbReference type="ARBA" id="ARBA00022842"/>
    </source>
</evidence>
<proteinExistence type="inferred from homology"/>
<dbReference type="Pfam" id="PF02776">
    <property type="entry name" value="TPP_enzyme_N"/>
    <property type="match status" value="1"/>
</dbReference>
<gene>
    <name evidence="16" type="primary">ilvB</name>
    <name evidence="16" type="ORF">GTO89_02755</name>
</gene>
<evidence type="ECO:0000313" key="17">
    <source>
        <dbReference type="Proteomes" id="UP000471031"/>
    </source>
</evidence>
<feature type="domain" description="Thiamine pyrophosphate enzyme central" evidence="13">
    <location>
        <begin position="214"/>
        <end position="349"/>
    </location>
</feature>
<evidence type="ECO:0000256" key="2">
    <source>
        <dbReference type="ARBA" id="ARBA00005025"/>
    </source>
</evidence>
<reference evidence="16 17" key="1">
    <citation type="submission" date="2020-01" db="EMBL/GenBank/DDBJ databases">
        <title>Whole genome sequence of Heliobacterium gestii DSM 11169.</title>
        <authorList>
            <person name="Kyndt J.A."/>
            <person name="Meyer T.E."/>
        </authorList>
    </citation>
    <scope>NUCLEOTIDE SEQUENCE [LARGE SCALE GENOMIC DNA]</scope>
    <source>
        <strain evidence="16 17">DSM 11169</strain>
    </source>
</reference>
<dbReference type="FunFam" id="3.40.50.970:FF:000007">
    <property type="entry name" value="Acetolactate synthase"/>
    <property type="match status" value="1"/>
</dbReference>
<dbReference type="FunFam" id="3.40.50.1220:FF:000008">
    <property type="entry name" value="Acetolactate synthase"/>
    <property type="match status" value="1"/>
</dbReference>